<dbReference type="PANTHER" id="PTHR47926">
    <property type="entry name" value="PENTATRICOPEPTIDE REPEAT-CONTAINING PROTEIN"/>
    <property type="match status" value="1"/>
</dbReference>
<dbReference type="Proteomes" id="UP001345219">
    <property type="component" value="Chromosome 20"/>
</dbReference>
<name>A0AAN7JJW7_9MYRT</name>
<evidence type="ECO:0000313" key="4">
    <source>
        <dbReference type="Proteomes" id="UP001345219"/>
    </source>
</evidence>
<feature type="repeat" description="PPR" evidence="2">
    <location>
        <begin position="5"/>
        <end position="39"/>
    </location>
</feature>
<dbReference type="EMBL" id="JAXIOK010000020">
    <property type="protein sequence ID" value="KAK4746947.1"/>
    <property type="molecule type" value="Genomic_DNA"/>
</dbReference>
<evidence type="ECO:0000256" key="1">
    <source>
        <dbReference type="ARBA" id="ARBA00022737"/>
    </source>
</evidence>
<organism evidence="3 4">
    <name type="scientific">Trapa incisa</name>
    <dbReference type="NCBI Taxonomy" id="236973"/>
    <lineage>
        <taxon>Eukaryota</taxon>
        <taxon>Viridiplantae</taxon>
        <taxon>Streptophyta</taxon>
        <taxon>Embryophyta</taxon>
        <taxon>Tracheophyta</taxon>
        <taxon>Spermatophyta</taxon>
        <taxon>Magnoliopsida</taxon>
        <taxon>eudicotyledons</taxon>
        <taxon>Gunneridae</taxon>
        <taxon>Pentapetalae</taxon>
        <taxon>rosids</taxon>
        <taxon>malvids</taxon>
        <taxon>Myrtales</taxon>
        <taxon>Lythraceae</taxon>
        <taxon>Trapa</taxon>
    </lineage>
</organism>
<dbReference type="InterPro" id="IPR002885">
    <property type="entry name" value="PPR_rpt"/>
</dbReference>
<dbReference type="InterPro" id="IPR046960">
    <property type="entry name" value="PPR_At4g14850-like_plant"/>
</dbReference>
<sequence>MVYMNIVTWNWMIIGYGYHGDCFKAPMIFDEMRSLGVIPDRISLSLISSYRHSGFVRWEDYVSMVHLLDRAGYLEDAYKIIQEMPNAEIVYGNTELGEIAASNIFESESAAEGSNFIPLLNLYGGVKLWDRVNLRASMKERG</sequence>
<gene>
    <name evidence="3" type="ORF">SAY87_025984</name>
</gene>
<dbReference type="NCBIfam" id="TIGR00756">
    <property type="entry name" value="PPR"/>
    <property type="match status" value="1"/>
</dbReference>
<dbReference type="Pfam" id="PF01535">
    <property type="entry name" value="PPR"/>
    <property type="match status" value="2"/>
</dbReference>
<dbReference type="GO" id="GO:0003723">
    <property type="term" value="F:RNA binding"/>
    <property type="evidence" value="ECO:0007669"/>
    <property type="project" value="InterPro"/>
</dbReference>
<accession>A0AAN7JJW7</accession>
<proteinExistence type="predicted"/>
<evidence type="ECO:0000256" key="2">
    <source>
        <dbReference type="PROSITE-ProRule" id="PRU00708"/>
    </source>
</evidence>
<dbReference type="AlphaFoldDB" id="A0AAN7JJW7"/>
<dbReference type="PROSITE" id="PS51375">
    <property type="entry name" value="PPR"/>
    <property type="match status" value="1"/>
</dbReference>
<dbReference type="Gene3D" id="1.25.40.10">
    <property type="entry name" value="Tetratricopeptide repeat domain"/>
    <property type="match status" value="1"/>
</dbReference>
<reference evidence="3 4" key="1">
    <citation type="journal article" date="2023" name="Hortic Res">
        <title>Pangenome of water caltrop reveals structural variations and asymmetric subgenome divergence after allopolyploidization.</title>
        <authorList>
            <person name="Zhang X."/>
            <person name="Chen Y."/>
            <person name="Wang L."/>
            <person name="Yuan Y."/>
            <person name="Fang M."/>
            <person name="Shi L."/>
            <person name="Lu R."/>
            <person name="Comes H.P."/>
            <person name="Ma Y."/>
            <person name="Chen Y."/>
            <person name="Huang G."/>
            <person name="Zhou Y."/>
            <person name="Zheng Z."/>
            <person name="Qiu Y."/>
        </authorList>
    </citation>
    <scope>NUCLEOTIDE SEQUENCE [LARGE SCALE GENOMIC DNA]</scope>
    <source>
        <tissue evidence="3">Roots</tissue>
    </source>
</reference>
<keyword evidence="4" id="KW-1185">Reference proteome</keyword>
<keyword evidence="1" id="KW-0677">Repeat</keyword>
<comment type="caution">
    <text evidence="3">The sequence shown here is derived from an EMBL/GenBank/DDBJ whole genome shotgun (WGS) entry which is preliminary data.</text>
</comment>
<evidence type="ECO:0000313" key="3">
    <source>
        <dbReference type="EMBL" id="KAK4746947.1"/>
    </source>
</evidence>
<evidence type="ECO:0008006" key="5">
    <source>
        <dbReference type="Google" id="ProtNLM"/>
    </source>
</evidence>
<dbReference type="PANTHER" id="PTHR47926:SF500">
    <property type="entry name" value="REPEAT-CONTAINING PROTEIN, PUTATIVE-RELATED"/>
    <property type="match status" value="1"/>
</dbReference>
<dbReference type="GO" id="GO:0009451">
    <property type="term" value="P:RNA modification"/>
    <property type="evidence" value="ECO:0007669"/>
    <property type="project" value="InterPro"/>
</dbReference>
<protein>
    <recommendedName>
        <fullName evidence="5">Pentatricopeptide repeat-containing protein</fullName>
    </recommendedName>
</protein>
<dbReference type="InterPro" id="IPR011990">
    <property type="entry name" value="TPR-like_helical_dom_sf"/>
</dbReference>